<dbReference type="STRING" id="1388766.A0A017S3F3"/>
<dbReference type="GO" id="GO:0006351">
    <property type="term" value="P:DNA-templated transcription"/>
    <property type="evidence" value="ECO:0007669"/>
    <property type="project" value="InterPro"/>
</dbReference>
<evidence type="ECO:0000313" key="12">
    <source>
        <dbReference type="Proteomes" id="UP000019804"/>
    </source>
</evidence>
<keyword evidence="12" id="KW-1185">Reference proteome</keyword>
<keyword evidence="3" id="KW-0677">Repeat</keyword>
<evidence type="ECO:0000256" key="1">
    <source>
        <dbReference type="ARBA" id="ARBA00004123"/>
    </source>
</evidence>
<comment type="subcellular location">
    <subcellularLocation>
        <location evidence="1">Nucleus</location>
    </subcellularLocation>
</comment>
<evidence type="ECO:0000256" key="8">
    <source>
        <dbReference type="ARBA" id="ARBA00023163"/>
    </source>
</evidence>
<evidence type="ECO:0000256" key="5">
    <source>
        <dbReference type="ARBA" id="ARBA00022833"/>
    </source>
</evidence>
<proteinExistence type="predicted"/>
<sequence length="705" mass="79290">MSHGGDRPHNCTFCSQSFKRRDVLQRHWRTCKLRLDIGAEIPRYPYAPKPSKRRACDRCSRLKKACSLGSPCEACRARNHGCSYGDSHPAAESGGLVQTSSPIFPGFALPTPGETAELEIDQPCYQPLEIPDLDMTSAGETGSLNLSILDSGTEEPPTSILDSEYVLNFPSNVCDAFSAVQSTYPSSIVTRLYFLDHFTSATGFADSFECGNPTEMKDLTRSVQEESSDLNPEKDGTSSQVILQLSDFTEVIESPQRERGSSSFFADVPEETYFGCEDWLSDSLVGVTNSIVSGLKVATQHRDPGSPITFYWSKLIEQICVQFFSPPNIKKYLLFFWSFWYPNCPIIHKPTFDIHNAPHTLLVPMLLIGASLSPDESVKKNAKLWFSSAEEMAFAEEHFQHSVTTKGENQPPERKALQALQAAYLICLLQNWEGDNNSKQRIRCYRFSMVIAVARNLGFASGNHHEIQSQDIDWHRFILEEEFVRTFSFIFLLDTAFVIFNNTPPKLSIAELSMAPVCSKRSFQAQSADECLLHLAGSYISMPSPKKYTVASVVTKMCQNELDTDSREYFARLGKLNLFIVISAFHSILFHSRNTLVPEVAVQPLRQGLSNWKSFWDGYDALEHDSEVAGLYSSERWKRTGFMQHAPEYWILAQAILRGIQNPGLMANNDTSLSTGSLLSRFDETDMSQVNRLIKQFENLNILNI</sequence>
<keyword evidence="8" id="KW-0804">Transcription</keyword>
<keyword evidence="5" id="KW-0862">Zinc</keyword>
<organism evidence="11 12">
    <name type="scientific">Aspergillus ruber (strain CBS 135680)</name>
    <dbReference type="NCBI Taxonomy" id="1388766"/>
    <lineage>
        <taxon>Eukaryota</taxon>
        <taxon>Fungi</taxon>
        <taxon>Dikarya</taxon>
        <taxon>Ascomycota</taxon>
        <taxon>Pezizomycotina</taxon>
        <taxon>Eurotiomycetes</taxon>
        <taxon>Eurotiomycetidae</taxon>
        <taxon>Eurotiales</taxon>
        <taxon>Aspergillaceae</taxon>
        <taxon>Aspergillus</taxon>
        <taxon>Aspergillus subgen. Aspergillus</taxon>
    </lineage>
</organism>
<dbReference type="RefSeq" id="XP_040634405.1">
    <property type="nucleotide sequence ID" value="XM_040783128.1"/>
</dbReference>
<dbReference type="HOGENOM" id="CLU_012538_0_1_1"/>
<dbReference type="SUPFAM" id="SSF57667">
    <property type="entry name" value="beta-beta-alpha zinc fingers"/>
    <property type="match status" value="1"/>
</dbReference>
<keyword evidence="4" id="KW-0863">Zinc-finger</keyword>
<dbReference type="InterPro" id="IPR036864">
    <property type="entry name" value="Zn2-C6_fun-type_DNA-bd_sf"/>
</dbReference>
<dbReference type="InterPro" id="IPR001138">
    <property type="entry name" value="Zn2Cys6_DnaBD"/>
</dbReference>
<gene>
    <name evidence="11" type="ORF">EURHEDRAFT_417138</name>
</gene>
<dbReference type="InterPro" id="IPR007219">
    <property type="entry name" value="XnlR_reg_dom"/>
</dbReference>
<dbReference type="PANTHER" id="PTHR40626">
    <property type="entry name" value="MIP31509P"/>
    <property type="match status" value="1"/>
</dbReference>
<keyword evidence="7" id="KW-0238">DNA-binding</keyword>
<dbReference type="CDD" id="cd12148">
    <property type="entry name" value="fungal_TF_MHR"/>
    <property type="match status" value="1"/>
</dbReference>
<dbReference type="Pfam" id="PF04082">
    <property type="entry name" value="Fungal_trans"/>
    <property type="match status" value="1"/>
</dbReference>
<feature type="domain" description="Zn(2)-C6 fungal-type" evidence="10">
    <location>
        <begin position="50"/>
        <end position="93"/>
    </location>
</feature>
<dbReference type="GO" id="GO:0005634">
    <property type="term" value="C:nucleus"/>
    <property type="evidence" value="ECO:0007669"/>
    <property type="project" value="UniProtKB-SubCell"/>
</dbReference>
<dbReference type="CDD" id="cd00067">
    <property type="entry name" value="GAL4"/>
    <property type="match status" value="1"/>
</dbReference>
<dbReference type="Proteomes" id="UP000019804">
    <property type="component" value="Unassembled WGS sequence"/>
</dbReference>
<dbReference type="AlphaFoldDB" id="A0A017S3F3"/>
<dbReference type="SMART" id="SM00066">
    <property type="entry name" value="GAL4"/>
    <property type="match status" value="1"/>
</dbReference>
<keyword evidence="9" id="KW-0539">Nucleus</keyword>
<evidence type="ECO:0000256" key="7">
    <source>
        <dbReference type="ARBA" id="ARBA00023125"/>
    </source>
</evidence>
<evidence type="ECO:0000256" key="4">
    <source>
        <dbReference type="ARBA" id="ARBA00022771"/>
    </source>
</evidence>
<protein>
    <recommendedName>
        <fullName evidence="10">Zn(2)-C6 fungal-type domain-containing protein</fullName>
    </recommendedName>
</protein>
<dbReference type="GO" id="GO:0000978">
    <property type="term" value="F:RNA polymerase II cis-regulatory region sequence-specific DNA binding"/>
    <property type="evidence" value="ECO:0007669"/>
    <property type="project" value="InterPro"/>
</dbReference>
<evidence type="ECO:0000256" key="6">
    <source>
        <dbReference type="ARBA" id="ARBA00023015"/>
    </source>
</evidence>
<dbReference type="PANTHER" id="PTHR40626:SF3">
    <property type="entry name" value="TRANSCRIPTION FACTOR WITH C2H2 AND ZN(2)-CYS(6) DNA BINDING DOMAIN (EUROFUNG)-RELATED"/>
    <property type="match status" value="1"/>
</dbReference>
<evidence type="ECO:0000256" key="9">
    <source>
        <dbReference type="ARBA" id="ARBA00023242"/>
    </source>
</evidence>
<reference evidence="12" key="1">
    <citation type="journal article" date="2014" name="Nat. Commun.">
        <title>Genomic adaptations of the halophilic Dead Sea filamentous fungus Eurotium rubrum.</title>
        <authorList>
            <person name="Kis-Papo T."/>
            <person name="Weig A.R."/>
            <person name="Riley R."/>
            <person name="Persoh D."/>
            <person name="Salamov A."/>
            <person name="Sun H."/>
            <person name="Lipzen A."/>
            <person name="Wasser S.P."/>
            <person name="Rambold G."/>
            <person name="Grigoriev I.V."/>
            <person name="Nevo E."/>
        </authorList>
    </citation>
    <scope>NUCLEOTIDE SEQUENCE [LARGE SCALE GENOMIC DNA]</scope>
    <source>
        <strain evidence="12">CBS 135680</strain>
    </source>
</reference>
<dbReference type="GeneID" id="63698252"/>
<dbReference type="GO" id="GO:0000981">
    <property type="term" value="F:DNA-binding transcription factor activity, RNA polymerase II-specific"/>
    <property type="evidence" value="ECO:0007669"/>
    <property type="project" value="InterPro"/>
</dbReference>
<dbReference type="OrthoDB" id="654211at2759"/>
<name>A0A017S3F3_ASPRC</name>
<evidence type="ECO:0000313" key="11">
    <source>
        <dbReference type="EMBL" id="EYE90715.1"/>
    </source>
</evidence>
<dbReference type="InterPro" id="IPR036236">
    <property type="entry name" value="Znf_C2H2_sf"/>
</dbReference>
<accession>A0A017S3F3</accession>
<evidence type="ECO:0000256" key="2">
    <source>
        <dbReference type="ARBA" id="ARBA00022723"/>
    </source>
</evidence>
<dbReference type="GO" id="GO:0008270">
    <property type="term" value="F:zinc ion binding"/>
    <property type="evidence" value="ECO:0007669"/>
    <property type="project" value="UniProtKB-KW"/>
</dbReference>
<dbReference type="Gene3D" id="3.30.160.60">
    <property type="entry name" value="Classic Zinc Finger"/>
    <property type="match status" value="1"/>
</dbReference>
<dbReference type="InterPro" id="IPR051059">
    <property type="entry name" value="VerF-like"/>
</dbReference>
<keyword evidence="6" id="KW-0805">Transcription regulation</keyword>
<dbReference type="EMBL" id="KK088454">
    <property type="protein sequence ID" value="EYE90715.1"/>
    <property type="molecule type" value="Genomic_DNA"/>
</dbReference>
<keyword evidence="2" id="KW-0479">Metal-binding</keyword>
<evidence type="ECO:0000256" key="3">
    <source>
        <dbReference type="ARBA" id="ARBA00022737"/>
    </source>
</evidence>
<dbReference type="GO" id="GO:0000785">
    <property type="term" value="C:chromatin"/>
    <property type="evidence" value="ECO:0007669"/>
    <property type="project" value="TreeGrafter"/>
</dbReference>
<dbReference type="SUPFAM" id="SSF57701">
    <property type="entry name" value="Zn2/Cys6 DNA-binding domain"/>
    <property type="match status" value="1"/>
</dbReference>
<evidence type="ECO:0000259" key="10">
    <source>
        <dbReference type="SMART" id="SM00066"/>
    </source>
</evidence>